<dbReference type="InterPro" id="IPR056423">
    <property type="entry name" value="BACK_BPM_SPOP"/>
</dbReference>
<dbReference type="Gene3D" id="2.60.210.10">
    <property type="entry name" value="Apoptosis, Tumor Necrosis Factor Receptor Associated Protein 2, Chain A"/>
    <property type="match status" value="1"/>
</dbReference>
<evidence type="ECO:0000256" key="1">
    <source>
        <dbReference type="ARBA" id="ARBA00004906"/>
    </source>
</evidence>
<reference evidence="6" key="1">
    <citation type="submission" date="2024-06" db="EMBL/GenBank/DDBJ databases">
        <authorList>
            <person name="Ryan C."/>
        </authorList>
    </citation>
    <scope>NUCLEOTIDE SEQUENCE [LARGE SCALE GENOMIC DNA]</scope>
</reference>
<proteinExistence type="inferred from homology"/>
<keyword evidence="6" id="KW-1185">Reference proteome</keyword>
<reference evidence="5 6" key="2">
    <citation type="submission" date="2024-10" db="EMBL/GenBank/DDBJ databases">
        <authorList>
            <person name="Ryan C."/>
        </authorList>
    </citation>
    <scope>NUCLEOTIDE SEQUENCE [LARGE SCALE GENOMIC DNA]</scope>
</reference>
<dbReference type="AlphaFoldDB" id="A0ABC9ATC7"/>
<gene>
    <name evidence="5" type="ORF">URODEC1_LOCUS58484</name>
</gene>
<organism evidence="5 6">
    <name type="scientific">Urochloa decumbens</name>
    <dbReference type="NCBI Taxonomy" id="240449"/>
    <lineage>
        <taxon>Eukaryota</taxon>
        <taxon>Viridiplantae</taxon>
        <taxon>Streptophyta</taxon>
        <taxon>Embryophyta</taxon>
        <taxon>Tracheophyta</taxon>
        <taxon>Spermatophyta</taxon>
        <taxon>Magnoliopsida</taxon>
        <taxon>Liliopsida</taxon>
        <taxon>Poales</taxon>
        <taxon>Poaceae</taxon>
        <taxon>PACMAD clade</taxon>
        <taxon>Panicoideae</taxon>
        <taxon>Panicodae</taxon>
        <taxon>Paniceae</taxon>
        <taxon>Melinidinae</taxon>
        <taxon>Urochloa</taxon>
    </lineage>
</organism>
<evidence type="ECO:0000259" key="4">
    <source>
        <dbReference type="PROSITE" id="PS50144"/>
    </source>
</evidence>
<protein>
    <submittedName>
        <fullName evidence="5">Uncharacterized protein</fullName>
    </submittedName>
</protein>
<evidence type="ECO:0000313" key="6">
    <source>
        <dbReference type="Proteomes" id="UP001497457"/>
    </source>
</evidence>
<dbReference type="EMBL" id="OZ075133">
    <property type="protein sequence ID" value="CAL4986670.1"/>
    <property type="molecule type" value="Genomic_DNA"/>
</dbReference>
<dbReference type="InterPro" id="IPR011333">
    <property type="entry name" value="SKP1/BTB/POZ_sf"/>
</dbReference>
<feature type="domain" description="BTB" evidence="3">
    <location>
        <begin position="243"/>
        <end position="310"/>
    </location>
</feature>
<dbReference type="CDD" id="cd00121">
    <property type="entry name" value="MATH"/>
    <property type="match status" value="1"/>
</dbReference>
<dbReference type="PANTHER" id="PTHR26379">
    <property type="entry name" value="BTB/POZ AND MATH DOMAIN-CONTAINING PROTEIN 1"/>
    <property type="match status" value="1"/>
</dbReference>
<name>A0ABC9ATC7_9POAL</name>
<evidence type="ECO:0000256" key="2">
    <source>
        <dbReference type="ARBA" id="ARBA00010846"/>
    </source>
</evidence>
<dbReference type="Proteomes" id="UP001497457">
    <property type="component" value="Chromosome 23rd"/>
</dbReference>
<dbReference type="PROSITE" id="PS50144">
    <property type="entry name" value="MATH"/>
    <property type="match status" value="1"/>
</dbReference>
<comment type="pathway">
    <text evidence="1">Protein modification; protein ubiquitination.</text>
</comment>
<dbReference type="InterPro" id="IPR045005">
    <property type="entry name" value="BPM1-6"/>
</dbReference>
<dbReference type="Gene3D" id="3.30.710.10">
    <property type="entry name" value="Potassium Channel Kv1.1, Chain A"/>
    <property type="match status" value="1"/>
</dbReference>
<dbReference type="InterPro" id="IPR008974">
    <property type="entry name" value="TRAF-like"/>
</dbReference>
<accession>A0ABC9ATC7</accession>
<evidence type="ECO:0000313" key="5">
    <source>
        <dbReference type="EMBL" id="CAL4986670.1"/>
    </source>
</evidence>
<dbReference type="CDD" id="cd18280">
    <property type="entry name" value="BTB_POZ_BPM_plant"/>
    <property type="match status" value="1"/>
</dbReference>
<dbReference type="Pfam" id="PF00651">
    <property type="entry name" value="BTB"/>
    <property type="match status" value="1"/>
</dbReference>
<evidence type="ECO:0000259" key="3">
    <source>
        <dbReference type="PROSITE" id="PS50097"/>
    </source>
</evidence>
<dbReference type="InterPro" id="IPR000210">
    <property type="entry name" value="BTB/POZ_dom"/>
</dbReference>
<dbReference type="PROSITE" id="PS50097">
    <property type="entry name" value="BTB"/>
    <property type="match status" value="1"/>
</dbReference>
<comment type="similarity">
    <text evidence="2">Belongs to the Tdpoz family.</text>
</comment>
<dbReference type="SUPFAM" id="SSF54695">
    <property type="entry name" value="POZ domain"/>
    <property type="match status" value="1"/>
</dbReference>
<dbReference type="InterPro" id="IPR002083">
    <property type="entry name" value="MATH/TRAF_dom"/>
</dbReference>
<dbReference type="PANTHER" id="PTHR26379:SF450">
    <property type="entry name" value="MATH DOMAIN-CONTAINING PROTEIN"/>
    <property type="match status" value="1"/>
</dbReference>
<sequence>MTMNVGFKFQSFGKLKPQPSASVYLLPFLKMFRRLLAAVGLSSSSDTPAAVSSAAAMGDLTASAIAVKSAAGTHELTIEGYSRIKALAGTGEYVKSGTFTVGSHCWHIMYYPNGNIPDKSDSVSVFLMLEQPAAGVDIMARVNFSLLDLAGEPVPEYCRNINGSVVAFNTENPFWGHKRFIRKKELEGSPYLRDDSFRIRCVVVVFSNEISTEDRDPTVELNVVPPPDIGRHLGSLLLGGEGADVTFDVDGVMFSAHRCVLAARSPVFKAELFGPMKEKNAGRVPVEDMEAVVFKALLHFIYTDSLPEIEESDMMAMSQQLLVAADRYILGRLKLICEDKLRGHVDVSTVVTLLALADRHGCHRLKKACFQFLMSPSNMKAAMATVG</sequence>
<dbReference type="SUPFAM" id="SSF49599">
    <property type="entry name" value="TRAF domain-like"/>
    <property type="match status" value="1"/>
</dbReference>
<feature type="domain" description="MATH" evidence="4">
    <location>
        <begin position="71"/>
        <end position="203"/>
    </location>
</feature>
<dbReference type="Pfam" id="PF24570">
    <property type="entry name" value="BACK_BPM_SPOP"/>
    <property type="match status" value="1"/>
</dbReference>
<dbReference type="SMART" id="SM00225">
    <property type="entry name" value="BTB"/>
    <property type="match status" value="1"/>
</dbReference>
<dbReference type="Pfam" id="PF22486">
    <property type="entry name" value="MATH_2"/>
    <property type="match status" value="1"/>
</dbReference>